<reference evidence="3" key="2">
    <citation type="submission" date="2013-10" db="EMBL/GenBank/DDBJ databases">
        <authorList>
            <person name="Aslett M."/>
        </authorList>
    </citation>
    <scope>NUCLEOTIDE SEQUENCE [LARGE SCALE GENOMIC DNA]</scope>
    <source>
        <strain evidence="3">Weybridge</strain>
    </source>
</reference>
<keyword evidence="4" id="KW-1185">Reference proteome</keyword>
<dbReference type="EMBL" id="HG719663">
    <property type="protein sequence ID" value="CDJ58470.1"/>
    <property type="molecule type" value="Genomic_DNA"/>
</dbReference>
<dbReference type="Pfam" id="PF13422">
    <property type="entry name" value="DUF4110"/>
    <property type="match status" value="1"/>
</dbReference>
<dbReference type="OrthoDB" id="4447at2759"/>
<proteinExistence type="predicted"/>
<dbReference type="Proteomes" id="UP000030763">
    <property type="component" value="Unassembled WGS sequence"/>
</dbReference>
<sequence>MGLMTQKTFAYFDTKGRLVKLRLEDLPEANRTALTLPDAPLEQDSPDRQQNVDGGLSRCGGESSTDTSTAACDVPEEFAPGCVVEPTKPILPRDPTEGESQKPDNKVADGAQTLVSAGPFAGPQAPSVFSADVPLPRLHGMICMRGSTLILMGGLMELGSKEITLDDCWSLNLNKRDRWVRVLEGTMHEQEWQGAESEAEGSDESDSEDDSESSESGSSESGGLDEEISSSDEGSKRITNKERKRCRVREEMQQLRERFGLDNPMETPAEGESLRDFFERTREYWVGKACAAGCCAKTNKEMTREAFEAASARVSAIRDALRRIDELQRLDGRQSEEDDSRLNGNRTEPSSRHR</sequence>
<protein>
    <submittedName>
        <fullName evidence="3">Kelch motif domain-containing protein, putative</fullName>
    </submittedName>
</protein>
<dbReference type="AlphaFoldDB" id="U6M9Y5"/>
<dbReference type="RefSeq" id="XP_013335116.1">
    <property type="nucleotide sequence ID" value="XM_013479662.1"/>
</dbReference>
<dbReference type="InterPro" id="IPR052588">
    <property type="entry name" value="Kelch_domain_protein"/>
</dbReference>
<reference evidence="3" key="1">
    <citation type="submission" date="2013-10" db="EMBL/GenBank/DDBJ databases">
        <title>Genomic analysis of the causative agents of coccidiosis in chickens.</title>
        <authorList>
            <person name="Reid A.J."/>
            <person name="Blake D."/>
            <person name="Billington K."/>
            <person name="Browne H."/>
            <person name="Dunn M."/>
            <person name="Hung S."/>
            <person name="Kawahara F."/>
            <person name="Miranda-Saavedra D."/>
            <person name="Mourier T."/>
            <person name="Nagra H."/>
            <person name="Otto T.D."/>
            <person name="Rawlings N."/>
            <person name="Sanchez A."/>
            <person name="Sanders M."/>
            <person name="Subramaniam C."/>
            <person name="Tay Y."/>
            <person name="Dear P."/>
            <person name="Doerig C."/>
            <person name="Gruber A."/>
            <person name="Parkinson J."/>
            <person name="Shirley M."/>
            <person name="Wan K.L."/>
            <person name="Berriman M."/>
            <person name="Tomley F."/>
            <person name="Pain A."/>
        </authorList>
    </citation>
    <scope>NUCLEOTIDE SEQUENCE [LARGE SCALE GENOMIC DNA]</scope>
    <source>
        <strain evidence="3">Weybridge</strain>
    </source>
</reference>
<gene>
    <name evidence="3" type="ORF">EMWEY_00050910</name>
</gene>
<feature type="region of interest" description="Disordered" evidence="1">
    <location>
        <begin position="83"/>
        <end position="106"/>
    </location>
</feature>
<organism evidence="3 4">
    <name type="scientific">Eimeria maxima</name>
    <name type="common">Coccidian parasite</name>
    <dbReference type="NCBI Taxonomy" id="5804"/>
    <lineage>
        <taxon>Eukaryota</taxon>
        <taxon>Sar</taxon>
        <taxon>Alveolata</taxon>
        <taxon>Apicomplexa</taxon>
        <taxon>Conoidasida</taxon>
        <taxon>Coccidia</taxon>
        <taxon>Eucoccidiorida</taxon>
        <taxon>Eimeriorina</taxon>
        <taxon>Eimeriidae</taxon>
        <taxon>Eimeria</taxon>
    </lineage>
</organism>
<dbReference type="PANTHER" id="PTHR46063">
    <property type="entry name" value="KELCH DOMAIN-CONTAINING PROTEIN"/>
    <property type="match status" value="1"/>
</dbReference>
<feature type="compositionally biased region" description="Basic and acidic residues" evidence="1">
    <location>
        <begin position="94"/>
        <end position="106"/>
    </location>
</feature>
<evidence type="ECO:0000313" key="3">
    <source>
        <dbReference type="EMBL" id="CDJ58470.1"/>
    </source>
</evidence>
<dbReference type="InterPro" id="IPR025183">
    <property type="entry name" value="DUF4110"/>
</dbReference>
<accession>U6M9Y5</accession>
<dbReference type="GeneID" id="25339077"/>
<feature type="domain" description="DUF4110" evidence="2">
    <location>
        <begin position="261"/>
        <end position="330"/>
    </location>
</feature>
<feature type="compositionally biased region" description="Acidic residues" evidence="1">
    <location>
        <begin position="197"/>
        <end position="213"/>
    </location>
</feature>
<evidence type="ECO:0000256" key="1">
    <source>
        <dbReference type="SAM" id="MobiDB-lite"/>
    </source>
</evidence>
<name>U6M9Y5_EIMMA</name>
<feature type="region of interest" description="Disordered" evidence="1">
    <location>
        <begin position="330"/>
        <end position="354"/>
    </location>
</feature>
<evidence type="ECO:0000313" key="4">
    <source>
        <dbReference type="Proteomes" id="UP000030763"/>
    </source>
</evidence>
<feature type="region of interest" description="Disordered" evidence="1">
    <location>
        <begin position="34"/>
        <end position="69"/>
    </location>
</feature>
<dbReference type="PANTHER" id="PTHR46063:SF1">
    <property type="entry name" value="KELCH DOMAIN-CONTAINING PROTEIN 4"/>
    <property type="match status" value="1"/>
</dbReference>
<dbReference type="VEuPathDB" id="ToxoDB:EMWEY_00050910"/>
<evidence type="ECO:0000259" key="2">
    <source>
        <dbReference type="Pfam" id="PF13422"/>
    </source>
</evidence>
<feature type="region of interest" description="Disordered" evidence="1">
    <location>
        <begin position="189"/>
        <end position="247"/>
    </location>
</feature>